<evidence type="ECO:0000256" key="4">
    <source>
        <dbReference type="ARBA" id="ARBA00022840"/>
    </source>
</evidence>
<evidence type="ECO:0000313" key="11">
    <source>
        <dbReference type="EMBL" id="SCF27775.1"/>
    </source>
</evidence>
<feature type="transmembrane region" description="Helical" evidence="8">
    <location>
        <begin position="250"/>
        <end position="270"/>
    </location>
</feature>
<keyword evidence="12" id="KW-1185">Reference proteome</keyword>
<dbReference type="RefSeq" id="WP_091247177.1">
    <property type="nucleotide sequence ID" value="NZ_FMCU01000008.1"/>
</dbReference>
<dbReference type="InterPro" id="IPR011527">
    <property type="entry name" value="ABC1_TM_dom"/>
</dbReference>
<dbReference type="AlphaFoldDB" id="A0A1C4Z461"/>
<dbReference type="SUPFAM" id="SSF52540">
    <property type="entry name" value="P-loop containing nucleoside triphosphate hydrolases"/>
    <property type="match status" value="1"/>
</dbReference>
<gene>
    <name evidence="11" type="ORF">GA0070216_108137</name>
</gene>
<dbReference type="STRING" id="121616.GA0070216_108137"/>
<dbReference type="Proteomes" id="UP000198797">
    <property type="component" value="Unassembled WGS sequence"/>
</dbReference>
<evidence type="ECO:0000256" key="5">
    <source>
        <dbReference type="ARBA" id="ARBA00022989"/>
    </source>
</evidence>
<protein>
    <submittedName>
        <fullName evidence="11">ATP-binding cassette, subfamily B</fullName>
    </submittedName>
</protein>
<keyword evidence="3" id="KW-0547">Nucleotide-binding</keyword>
<organism evidence="11 12">
    <name type="scientific">Micromonospora matsumotoense</name>
    <dbReference type="NCBI Taxonomy" id="121616"/>
    <lineage>
        <taxon>Bacteria</taxon>
        <taxon>Bacillati</taxon>
        <taxon>Actinomycetota</taxon>
        <taxon>Actinomycetes</taxon>
        <taxon>Micromonosporales</taxon>
        <taxon>Micromonosporaceae</taxon>
        <taxon>Micromonospora</taxon>
    </lineage>
</organism>
<dbReference type="SMART" id="SM00382">
    <property type="entry name" value="AAA"/>
    <property type="match status" value="1"/>
</dbReference>
<dbReference type="GO" id="GO:0005524">
    <property type="term" value="F:ATP binding"/>
    <property type="evidence" value="ECO:0007669"/>
    <property type="project" value="UniProtKB-KW"/>
</dbReference>
<keyword evidence="4 11" id="KW-0067">ATP-binding</keyword>
<dbReference type="PROSITE" id="PS00211">
    <property type="entry name" value="ABC_TRANSPORTER_1"/>
    <property type="match status" value="1"/>
</dbReference>
<feature type="transmembrane region" description="Helical" evidence="8">
    <location>
        <begin position="133"/>
        <end position="154"/>
    </location>
</feature>
<dbReference type="GO" id="GO:0016887">
    <property type="term" value="F:ATP hydrolysis activity"/>
    <property type="evidence" value="ECO:0007669"/>
    <property type="project" value="InterPro"/>
</dbReference>
<dbReference type="Pfam" id="PF00005">
    <property type="entry name" value="ABC_tran"/>
    <property type="match status" value="1"/>
</dbReference>
<evidence type="ECO:0000256" key="2">
    <source>
        <dbReference type="ARBA" id="ARBA00022692"/>
    </source>
</evidence>
<feature type="region of interest" description="Disordered" evidence="7">
    <location>
        <begin position="333"/>
        <end position="354"/>
    </location>
</feature>
<sequence length="591" mass="62624">MATTTRGARARLLLAGRGRRYAVLAAVWAVLRLGMLALGLLMQVAFDSLSGESAAGLNLWTLVALVAGIEAARISLQFSTVVPWLEPRMQYHTVGALRLSLFESLIDPPPEAGHTSAGEAVATVGADAADAGFFVVWSPINIARWVFAVAAITIMLRIDVLITLSILGLFVVIVAVMRLVHRRMMAYREQSRAQTALVSEALREVMGVALGVQAACAEDAVGRRLDALNAVRARVAISEELAVAVQRSTLLNAAPLGTGIVLLIAAPAISSNRLSIGDMVLFTFYLQLLVDTLASLGVLTVQLQRVLVALRRMTAITGGRLHPRHGMDLDHARPGSMINLSPRRSPPPPAGGPPTITVTDLTARHEGAANGVSGIGFTMPAGRLTVVVGQVGSGKTTLLRALLGQLPGATGEVCWDDVPLPADRRAVLVPPRCAYTPQVPRLFTGTIRENILLGLPDDRLGEAVSRSALDADLTAMADGLDTVIGPRGLRLSGGQAQRVAVARMLVRRTPLVLCDDVSSALDPPTSEALWDGILRDGGSTVLAVSHRPEVLRRAALVVVLRDGRLEAVGALDDLLESSDEIRRLWSAVATD</sequence>
<evidence type="ECO:0000256" key="7">
    <source>
        <dbReference type="SAM" id="MobiDB-lite"/>
    </source>
</evidence>
<dbReference type="OrthoDB" id="9770415at2"/>
<dbReference type="InterPro" id="IPR036640">
    <property type="entry name" value="ABC1_TM_sf"/>
</dbReference>
<reference evidence="12" key="1">
    <citation type="submission" date="2016-06" db="EMBL/GenBank/DDBJ databases">
        <authorList>
            <person name="Varghese N."/>
            <person name="Submissions Spin"/>
        </authorList>
    </citation>
    <scope>NUCLEOTIDE SEQUENCE [LARGE SCALE GENOMIC DNA]</scope>
    <source>
        <strain evidence="12">DSM 44100</strain>
    </source>
</reference>
<feature type="domain" description="ABC transporter" evidence="9">
    <location>
        <begin position="356"/>
        <end position="587"/>
    </location>
</feature>
<dbReference type="PROSITE" id="PS50929">
    <property type="entry name" value="ABC_TM1F"/>
    <property type="match status" value="1"/>
</dbReference>
<dbReference type="PANTHER" id="PTHR24221:SF423">
    <property type="entry name" value="ABC TRANSPORTER"/>
    <property type="match status" value="1"/>
</dbReference>
<evidence type="ECO:0000259" key="9">
    <source>
        <dbReference type="PROSITE" id="PS50893"/>
    </source>
</evidence>
<dbReference type="CDD" id="cd07346">
    <property type="entry name" value="ABC_6TM_exporters"/>
    <property type="match status" value="1"/>
</dbReference>
<dbReference type="InterPro" id="IPR003439">
    <property type="entry name" value="ABC_transporter-like_ATP-bd"/>
</dbReference>
<dbReference type="Gene3D" id="1.20.1560.10">
    <property type="entry name" value="ABC transporter type 1, transmembrane domain"/>
    <property type="match status" value="1"/>
</dbReference>
<dbReference type="InterPro" id="IPR003593">
    <property type="entry name" value="AAA+_ATPase"/>
</dbReference>
<dbReference type="Gene3D" id="3.40.50.300">
    <property type="entry name" value="P-loop containing nucleotide triphosphate hydrolases"/>
    <property type="match status" value="1"/>
</dbReference>
<comment type="subcellular location">
    <subcellularLocation>
        <location evidence="1">Cell membrane</location>
        <topology evidence="1">Multi-pass membrane protein</topology>
    </subcellularLocation>
</comment>
<dbReference type="InterPro" id="IPR027417">
    <property type="entry name" value="P-loop_NTPase"/>
</dbReference>
<dbReference type="InterPro" id="IPR017871">
    <property type="entry name" value="ABC_transporter-like_CS"/>
</dbReference>
<evidence type="ECO:0000259" key="10">
    <source>
        <dbReference type="PROSITE" id="PS50929"/>
    </source>
</evidence>
<feature type="domain" description="ABC transmembrane type-1" evidence="10">
    <location>
        <begin position="33"/>
        <end position="305"/>
    </location>
</feature>
<evidence type="ECO:0000256" key="8">
    <source>
        <dbReference type="SAM" id="Phobius"/>
    </source>
</evidence>
<keyword evidence="5 8" id="KW-1133">Transmembrane helix</keyword>
<dbReference type="GO" id="GO:0140359">
    <property type="term" value="F:ABC-type transporter activity"/>
    <property type="evidence" value="ECO:0007669"/>
    <property type="project" value="InterPro"/>
</dbReference>
<keyword evidence="6 8" id="KW-0472">Membrane</keyword>
<feature type="transmembrane region" description="Helical" evidence="8">
    <location>
        <begin position="57"/>
        <end position="76"/>
    </location>
</feature>
<keyword evidence="2 8" id="KW-0812">Transmembrane</keyword>
<evidence type="ECO:0000256" key="6">
    <source>
        <dbReference type="ARBA" id="ARBA00023136"/>
    </source>
</evidence>
<evidence type="ECO:0000313" key="12">
    <source>
        <dbReference type="Proteomes" id="UP000198797"/>
    </source>
</evidence>
<name>A0A1C4Z461_9ACTN</name>
<accession>A0A1C4Z461</accession>
<evidence type="ECO:0000256" key="1">
    <source>
        <dbReference type="ARBA" id="ARBA00004651"/>
    </source>
</evidence>
<feature type="transmembrane region" description="Helical" evidence="8">
    <location>
        <begin position="160"/>
        <end position="180"/>
    </location>
</feature>
<dbReference type="PANTHER" id="PTHR24221">
    <property type="entry name" value="ATP-BINDING CASSETTE SUB-FAMILY B"/>
    <property type="match status" value="1"/>
</dbReference>
<evidence type="ECO:0000256" key="3">
    <source>
        <dbReference type="ARBA" id="ARBA00022741"/>
    </source>
</evidence>
<dbReference type="Pfam" id="PF00664">
    <property type="entry name" value="ABC_membrane"/>
    <property type="match status" value="1"/>
</dbReference>
<dbReference type="EMBL" id="FMCU01000008">
    <property type="protein sequence ID" value="SCF27775.1"/>
    <property type="molecule type" value="Genomic_DNA"/>
</dbReference>
<dbReference type="PROSITE" id="PS50893">
    <property type="entry name" value="ABC_TRANSPORTER_2"/>
    <property type="match status" value="1"/>
</dbReference>
<dbReference type="SUPFAM" id="SSF90123">
    <property type="entry name" value="ABC transporter transmembrane region"/>
    <property type="match status" value="1"/>
</dbReference>
<feature type="transmembrane region" description="Helical" evidence="8">
    <location>
        <begin position="21"/>
        <end position="45"/>
    </location>
</feature>
<feature type="transmembrane region" description="Helical" evidence="8">
    <location>
        <begin position="282"/>
        <end position="303"/>
    </location>
</feature>
<proteinExistence type="predicted"/>
<dbReference type="InterPro" id="IPR039421">
    <property type="entry name" value="Type_1_exporter"/>
</dbReference>
<dbReference type="GO" id="GO:0005886">
    <property type="term" value="C:plasma membrane"/>
    <property type="evidence" value="ECO:0007669"/>
    <property type="project" value="UniProtKB-SubCell"/>
</dbReference>